<keyword evidence="1" id="KW-0175">Coiled coil</keyword>
<evidence type="ECO:0000313" key="2">
    <source>
        <dbReference type="EMBL" id="MEC0241997.1"/>
    </source>
</evidence>
<dbReference type="RefSeq" id="WP_326089738.1">
    <property type="nucleotide sequence ID" value="NZ_JARLKZ010000015.1"/>
</dbReference>
<accession>A0ABU6GQI2</accession>
<gene>
    <name evidence="2" type="ORF">P4H66_19525</name>
</gene>
<comment type="caution">
    <text evidence="2">The sequence shown here is derived from an EMBL/GenBank/DDBJ whole genome shotgun (WGS) entry which is preliminary data.</text>
</comment>
<feature type="coiled-coil region" evidence="1">
    <location>
        <begin position="100"/>
        <end position="134"/>
    </location>
</feature>
<organism evidence="2 3">
    <name type="scientific">Paenibacillus dokdonensis</name>
    <dbReference type="NCBI Taxonomy" id="2567944"/>
    <lineage>
        <taxon>Bacteria</taxon>
        <taxon>Bacillati</taxon>
        <taxon>Bacillota</taxon>
        <taxon>Bacilli</taxon>
        <taxon>Bacillales</taxon>
        <taxon>Paenibacillaceae</taxon>
        <taxon>Paenibacillus</taxon>
    </lineage>
</organism>
<keyword evidence="3" id="KW-1185">Reference proteome</keyword>
<proteinExistence type="predicted"/>
<evidence type="ECO:0000313" key="3">
    <source>
        <dbReference type="Proteomes" id="UP001344632"/>
    </source>
</evidence>
<dbReference type="EMBL" id="JARLKZ010000015">
    <property type="protein sequence ID" value="MEC0241997.1"/>
    <property type="molecule type" value="Genomic_DNA"/>
</dbReference>
<name>A0ABU6GQI2_9BACL</name>
<protein>
    <submittedName>
        <fullName evidence="2">Uncharacterized protein</fullName>
    </submittedName>
</protein>
<reference evidence="2 3" key="1">
    <citation type="submission" date="2023-03" db="EMBL/GenBank/DDBJ databases">
        <title>Bacillus Genome Sequencing.</title>
        <authorList>
            <person name="Dunlap C."/>
        </authorList>
    </citation>
    <scope>NUCLEOTIDE SEQUENCE [LARGE SCALE GENOMIC DNA]</scope>
    <source>
        <strain evidence="2 3">BD-525</strain>
    </source>
</reference>
<sequence>MEDKRDWQADMPIKRGNSVRLTDGTIHEISSIQHVHDRYQLVGVSGWQYGIDQLKVEQPHAAYRYWQDKAAAERERAHQAELLIDNLGGGDRYRYIRHVRKELEDQITLLVEHIIEVEAREQKLKEAIEQSMELGMLEYAPYTYEHFEETLSTLYPKETTE</sequence>
<dbReference type="Proteomes" id="UP001344632">
    <property type="component" value="Unassembled WGS sequence"/>
</dbReference>
<evidence type="ECO:0000256" key="1">
    <source>
        <dbReference type="SAM" id="Coils"/>
    </source>
</evidence>